<comment type="caution">
    <text evidence="2">The sequence shown here is derived from an EMBL/GenBank/DDBJ whole genome shotgun (WGS) entry which is preliminary data.</text>
</comment>
<dbReference type="InterPro" id="IPR002716">
    <property type="entry name" value="PIN_dom"/>
</dbReference>
<dbReference type="InterPro" id="IPR052919">
    <property type="entry name" value="TA_system_RNase"/>
</dbReference>
<dbReference type="InterPro" id="IPR029060">
    <property type="entry name" value="PIN-like_dom_sf"/>
</dbReference>
<evidence type="ECO:0000313" key="2">
    <source>
        <dbReference type="EMBL" id="MEG3437188.1"/>
    </source>
</evidence>
<keyword evidence="3" id="KW-1185">Reference proteome</keyword>
<dbReference type="PANTHER" id="PTHR36173">
    <property type="entry name" value="RIBONUCLEASE VAPC16-RELATED"/>
    <property type="match status" value="1"/>
</dbReference>
<dbReference type="CDD" id="cd09872">
    <property type="entry name" value="PIN_Sll0205-like"/>
    <property type="match status" value="1"/>
</dbReference>
<reference evidence="2 3" key="1">
    <citation type="submission" date="2024-01" db="EMBL/GenBank/DDBJ databases">
        <title>Genomic insights into the taxonomy and metabolism of the cyanobacterium Pannus brasiliensis CCIBt3594.</title>
        <authorList>
            <person name="Machado M."/>
            <person name="Botero N.B."/>
            <person name="Andreote A.P.D."/>
            <person name="Feitosa A.M.T."/>
            <person name="Popin R."/>
            <person name="Sivonen K."/>
            <person name="Fiore M.F."/>
        </authorList>
    </citation>
    <scope>NUCLEOTIDE SEQUENCE [LARGE SCALE GENOMIC DNA]</scope>
    <source>
        <strain evidence="2 3">CCIBt3594</strain>
    </source>
</reference>
<accession>A0AAW9QJB6</accession>
<feature type="domain" description="PIN" evidence="1">
    <location>
        <begin position="3"/>
        <end position="120"/>
    </location>
</feature>
<dbReference type="PANTHER" id="PTHR36173:SF2">
    <property type="entry name" value="RIBONUCLEASE VAPC16"/>
    <property type="match status" value="1"/>
</dbReference>
<name>A0AAW9QJB6_9CHRO</name>
<dbReference type="AlphaFoldDB" id="A0AAW9QJB6"/>
<proteinExistence type="predicted"/>
<gene>
    <name evidence="2" type="ORF">V0288_08660</name>
</gene>
<protein>
    <submittedName>
        <fullName evidence="2">Type II toxin-antitoxin system VapC family toxin</fullName>
    </submittedName>
</protein>
<dbReference type="RefSeq" id="WP_332864672.1">
    <property type="nucleotide sequence ID" value="NZ_JBAFSM010000013.1"/>
</dbReference>
<dbReference type="Pfam" id="PF01850">
    <property type="entry name" value="PIN"/>
    <property type="match status" value="1"/>
</dbReference>
<dbReference type="SUPFAM" id="SSF88723">
    <property type="entry name" value="PIN domain-like"/>
    <property type="match status" value="1"/>
</dbReference>
<dbReference type="EMBL" id="JBAFSM010000013">
    <property type="protein sequence ID" value="MEG3437188.1"/>
    <property type="molecule type" value="Genomic_DNA"/>
</dbReference>
<dbReference type="Gene3D" id="3.40.50.1010">
    <property type="entry name" value="5'-nuclease"/>
    <property type="match status" value="1"/>
</dbReference>
<evidence type="ECO:0000259" key="1">
    <source>
        <dbReference type="Pfam" id="PF01850"/>
    </source>
</evidence>
<evidence type="ECO:0000313" key="3">
    <source>
        <dbReference type="Proteomes" id="UP001328733"/>
    </source>
</evidence>
<dbReference type="InterPro" id="IPR041705">
    <property type="entry name" value="PIN_Sll0205"/>
</dbReference>
<sequence>MNYLLDTHVFLWYVLGDRSLSDRARQIIDAKTGLHFSIVSLWEISIKVNIGKLQLDCSFEDLLTRLRYINAEILPIEIQDTRTYIDLPSIENHRDPFDRLLVTRAINRSLVFVSADRKFDFYSPRRIWT</sequence>
<dbReference type="Proteomes" id="UP001328733">
    <property type="component" value="Unassembled WGS sequence"/>
</dbReference>
<organism evidence="2 3">
    <name type="scientific">Pannus brasiliensis CCIBt3594</name>
    <dbReference type="NCBI Taxonomy" id="1427578"/>
    <lineage>
        <taxon>Bacteria</taxon>
        <taxon>Bacillati</taxon>
        <taxon>Cyanobacteriota</taxon>
        <taxon>Cyanophyceae</taxon>
        <taxon>Oscillatoriophycideae</taxon>
        <taxon>Chroococcales</taxon>
        <taxon>Microcystaceae</taxon>
        <taxon>Pannus</taxon>
    </lineage>
</organism>